<dbReference type="EMBL" id="LHUR01000028">
    <property type="protein sequence ID" value="KOA19115.1"/>
    <property type="molecule type" value="Genomic_DNA"/>
</dbReference>
<dbReference type="InterPro" id="IPR011006">
    <property type="entry name" value="CheY-like_superfamily"/>
</dbReference>
<accession>A0A0L6Z824</accession>
<dbReference type="SUPFAM" id="SSF52172">
    <property type="entry name" value="CheY-like"/>
    <property type="match status" value="1"/>
</dbReference>
<dbReference type="PATRIC" id="fig|1121318.3.peg.2512"/>
<dbReference type="RefSeq" id="WP_052221999.1">
    <property type="nucleotide sequence ID" value="NZ_LHUR01000028.1"/>
</dbReference>
<dbReference type="Gene3D" id="1.10.3210.10">
    <property type="entry name" value="Hypothetical protein af1432"/>
    <property type="match status" value="1"/>
</dbReference>
<dbReference type="SMART" id="SM00471">
    <property type="entry name" value="HDc"/>
    <property type="match status" value="1"/>
</dbReference>
<dbReference type="Pfam" id="PF00072">
    <property type="entry name" value="Response_reg"/>
    <property type="match status" value="1"/>
</dbReference>
<reference evidence="7" key="1">
    <citation type="submission" date="2015-08" db="EMBL/GenBank/DDBJ databases">
        <title>Genome sequence of the strict anaerobe Clostridium homopropionicum LuHBu1 (DSM 5847T).</title>
        <authorList>
            <person name="Poehlein A."/>
            <person name="Beck M."/>
            <person name="Schiel-Bengelsdorf B."/>
            <person name="Bengelsdorf F.R."/>
            <person name="Daniel R."/>
            <person name="Duerre P."/>
        </authorList>
    </citation>
    <scope>NUCLEOTIDE SEQUENCE [LARGE SCALE GENOMIC DNA]</scope>
    <source>
        <strain evidence="7">DSM 5847</strain>
    </source>
</reference>
<name>A0A0L6Z824_9CLOT</name>
<dbReference type="PANTHER" id="PTHR45228:SF8">
    <property type="entry name" value="TWO-COMPONENT RESPONSE REGULATOR-RELATED"/>
    <property type="match status" value="1"/>
</dbReference>
<evidence type="ECO:0000256" key="3">
    <source>
        <dbReference type="PROSITE-ProRule" id="PRU00169"/>
    </source>
</evidence>
<keyword evidence="7" id="KW-1185">Reference proteome</keyword>
<dbReference type="NCBIfam" id="TIGR00277">
    <property type="entry name" value="HDIG"/>
    <property type="match status" value="1"/>
</dbReference>
<protein>
    <recommendedName>
        <fullName evidence="1">Stage 0 sporulation protein A homolog</fullName>
    </recommendedName>
</protein>
<evidence type="ECO:0000256" key="2">
    <source>
        <dbReference type="ARBA" id="ARBA00024867"/>
    </source>
</evidence>
<evidence type="ECO:0000256" key="1">
    <source>
        <dbReference type="ARBA" id="ARBA00018672"/>
    </source>
</evidence>
<feature type="domain" description="Response regulatory" evidence="4">
    <location>
        <begin position="5"/>
        <end position="120"/>
    </location>
</feature>
<dbReference type="InterPro" id="IPR052020">
    <property type="entry name" value="Cyclic_di-GMP/3'3'-cGAMP_PDE"/>
</dbReference>
<dbReference type="PROSITE" id="PS51832">
    <property type="entry name" value="HD_GYP"/>
    <property type="match status" value="1"/>
</dbReference>
<dbReference type="CDD" id="cd00077">
    <property type="entry name" value="HDc"/>
    <property type="match status" value="1"/>
</dbReference>
<proteinExistence type="predicted"/>
<feature type="domain" description="HD-GYP" evidence="5">
    <location>
        <begin position="154"/>
        <end position="349"/>
    </location>
</feature>
<dbReference type="InterPro" id="IPR037522">
    <property type="entry name" value="HD_GYP_dom"/>
</dbReference>
<keyword evidence="6" id="KW-0378">Hydrolase</keyword>
<dbReference type="STRING" id="36844.SAMN04488501_11934"/>
<dbReference type="SUPFAM" id="SSF109604">
    <property type="entry name" value="HD-domain/PDEase-like"/>
    <property type="match status" value="1"/>
</dbReference>
<dbReference type="SMART" id="SM00448">
    <property type="entry name" value="REC"/>
    <property type="match status" value="1"/>
</dbReference>
<dbReference type="GO" id="GO:0000160">
    <property type="term" value="P:phosphorelay signal transduction system"/>
    <property type="evidence" value="ECO:0007669"/>
    <property type="project" value="InterPro"/>
</dbReference>
<dbReference type="GO" id="GO:0016787">
    <property type="term" value="F:hydrolase activity"/>
    <property type="evidence" value="ECO:0007669"/>
    <property type="project" value="UniProtKB-KW"/>
</dbReference>
<evidence type="ECO:0000259" key="5">
    <source>
        <dbReference type="PROSITE" id="PS51832"/>
    </source>
</evidence>
<keyword evidence="3" id="KW-0597">Phosphoprotein</keyword>
<dbReference type="Pfam" id="PF13487">
    <property type="entry name" value="HD_5"/>
    <property type="match status" value="1"/>
</dbReference>
<dbReference type="AlphaFoldDB" id="A0A0L6Z824"/>
<evidence type="ECO:0000259" key="4">
    <source>
        <dbReference type="PROSITE" id="PS50110"/>
    </source>
</evidence>
<dbReference type="InterPro" id="IPR006675">
    <property type="entry name" value="HDIG_dom"/>
</dbReference>
<dbReference type="Gene3D" id="3.40.50.2300">
    <property type="match status" value="1"/>
</dbReference>
<dbReference type="PANTHER" id="PTHR45228">
    <property type="entry name" value="CYCLIC DI-GMP PHOSPHODIESTERASE TM_0186-RELATED"/>
    <property type="match status" value="1"/>
</dbReference>
<sequence>MFSNTILIIDDDIKVIKSLLRIFHDYNYNILYTTDSKKAINIIDNTNIDVIITDQIMSPPTGIDILKYCNNINCKAIKILMTGYPDLSVAVTSINEGGIYHYFSKPWNDNEVRDVVRNAISLKMKIDKEDSILEDFYKIKKQYQGIVSDMAYKIETYRHSIIISMLKIIKSKDLGLYYHSTNVAKYSTNIAFLFDSCYKNFYSLINAALLHDIGKIAIRDKILYKPAKLNNNEFEQVKNHVIVGYEIVNDFDFLKTSASFIREHHERMDGSGYPKGLKFEDISFEGRLLGICDVFDALTSSRPYKEKYEIADSLDIILKGKGVLFDSTLVDILCENYNFIMGNENIFNLYFSEVTAT</sequence>
<organism evidence="6 7">
    <name type="scientific">Clostridium homopropionicum DSM 5847</name>
    <dbReference type="NCBI Taxonomy" id="1121318"/>
    <lineage>
        <taxon>Bacteria</taxon>
        <taxon>Bacillati</taxon>
        <taxon>Bacillota</taxon>
        <taxon>Clostridia</taxon>
        <taxon>Eubacteriales</taxon>
        <taxon>Clostridiaceae</taxon>
        <taxon>Clostridium</taxon>
    </lineage>
</organism>
<evidence type="ECO:0000313" key="6">
    <source>
        <dbReference type="EMBL" id="KOA19115.1"/>
    </source>
</evidence>
<comment type="function">
    <text evidence="2">May play the central regulatory role in sporulation. It may be an element of the effector pathway responsible for the activation of sporulation genes in response to nutritional stress. Spo0A may act in concert with spo0H (a sigma factor) to control the expression of some genes that are critical to the sporulation process.</text>
</comment>
<dbReference type="InterPro" id="IPR003607">
    <property type="entry name" value="HD/PDEase_dom"/>
</dbReference>
<evidence type="ECO:0000313" key="7">
    <source>
        <dbReference type="Proteomes" id="UP000037043"/>
    </source>
</evidence>
<dbReference type="Proteomes" id="UP000037043">
    <property type="component" value="Unassembled WGS sequence"/>
</dbReference>
<dbReference type="PROSITE" id="PS50110">
    <property type="entry name" value="RESPONSE_REGULATORY"/>
    <property type="match status" value="1"/>
</dbReference>
<comment type="caution">
    <text evidence="6">The sequence shown here is derived from an EMBL/GenBank/DDBJ whole genome shotgun (WGS) entry which is preliminary data.</text>
</comment>
<dbReference type="InterPro" id="IPR001789">
    <property type="entry name" value="Sig_transdc_resp-reg_receiver"/>
</dbReference>
<feature type="modified residue" description="4-aspartylphosphate" evidence="3">
    <location>
        <position position="54"/>
    </location>
</feature>
<gene>
    <name evidence="6" type="primary">rpfG_10</name>
    <name evidence="6" type="ORF">CLHOM_24960</name>
</gene>